<dbReference type="RefSeq" id="WP_119716017.1">
    <property type="nucleotide sequence ID" value="NZ_OMOH01000007.1"/>
</dbReference>
<sequence>MDTRFSVAVHALVLVSQAEEPDGPITSARIATSTGVNASYVRKVMAGLGQAGIVGSHSGSAGYHMLMDPREVTLLAVHDAACGHPVHAIDMHRNPNDACVVGRHIEPVLTPMFAEAEEALRRALASRTLADCVTAMRARLSPAERAELDHGGTR</sequence>
<proteinExistence type="predicted"/>
<keyword evidence="2" id="KW-1185">Reference proteome</keyword>
<dbReference type="InterPro" id="IPR036388">
    <property type="entry name" value="WH-like_DNA-bd_sf"/>
</dbReference>
<dbReference type="Gene3D" id="1.10.10.10">
    <property type="entry name" value="Winged helix-like DNA-binding domain superfamily/Winged helix DNA-binding domain"/>
    <property type="match status" value="1"/>
</dbReference>
<dbReference type="EMBL" id="OMOH01000007">
    <property type="protein sequence ID" value="SPF68879.1"/>
    <property type="molecule type" value="Genomic_DNA"/>
</dbReference>
<dbReference type="PANTHER" id="PTHR33221:SF15">
    <property type="entry name" value="HTH-TYPE TRANSCRIPTIONAL REGULATOR YWGB-RELATED"/>
    <property type="match status" value="1"/>
</dbReference>
<accession>A0A375I225</accession>
<dbReference type="Proteomes" id="UP000265962">
    <property type="component" value="Unassembled WGS sequence"/>
</dbReference>
<protein>
    <submittedName>
        <fullName evidence="1">Transcriptional regulator</fullName>
    </submittedName>
</protein>
<reference evidence="2" key="1">
    <citation type="submission" date="2018-02" db="EMBL/GenBank/DDBJ databases">
        <authorList>
            <person name="Hornung B."/>
        </authorList>
    </citation>
    <scope>NUCLEOTIDE SEQUENCE [LARGE SCALE GENOMIC DNA]</scope>
</reference>
<evidence type="ECO:0000313" key="1">
    <source>
        <dbReference type="EMBL" id="SPF68879.1"/>
    </source>
</evidence>
<dbReference type="GO" id="GO:0003700">
    <property type="term" value="F:DNA-binding transcription factor activity"/>
    <property type="evidence" value="ECO:0007669"/>
    <property type="project" value="TreeGrafter"/>
</dbReference>
<dbReference type="PANTHER" id="PTHR33221">
    <property type="entry name" value="WINGED HELIX-TURN-HELIX TRANSCRIPTIONAL REGULATOR, RRF2 FAMILY"/>
    <property type="match status" value="1"/>
</dbReference>
<dbReference type="PROSITE" id="PS51197">
    <property type="entry name" value="HTH_RRF2_2"/>
    <property type="match status" value="1"/>
</dbReference>
<dbReference type="Pfam" id="PF02082">
    <property type="entry name" value="Rrf2"/>
    <property type="match status" value="1"/>
</dbReference>
<organism evidence="1 2">
    <name type="scientific">Propionibacterium ruminifibrarum</name>
    <dbReference type="NCBI Taxonomy" id="1962131"/>
    <lineage>
        <taxon>Bacteria</taxon>
        <taxon>Bacillati</taxon>
        <taxon>Actinomycetota</taxon>
        <taxon>Actinomycetes</taxon>
        <taxon>Propionibacteriales</taxon>
        <taxon>Propionibacteriaceae</taxon>
        <taxon>Propionibacterium</taxon>
    </lineage>
</organism>
<dbReference type="GO" id="GO:0005829">
    <property type="term" value="C:cytosol"/>
    <property type="evidence" value="ECO:0007669"/>
    <property type="project" value="TreeGrafter"/>
</dbReference>
<dbReference type="InterPro" id="IPR036390">
    <property type="entry name" value="WH_DNA-bd_sf"/>
</dbReference>
<dbReference type="OrthoDB" id="9808360at2"/>
<gene>
    <name evidence="1" type="ORF">PROPJV5_1854</name>
</gene>
<evidence type="ECO:0000313" key="2">
    <source>
        <dbReference type="Proteomes" id="UP000265962"/>
    </source>
</evidence>
<dbReference type="AlphaFoldDB" id="A0A375I225"/>
<name>A0A375I225_9ACTN</name>
<dbReference type="InterPro" id="IPR000944">
    <property type="entry name" value="Tscrpt_reg_Rrf2"/>
</dbReference>
<dbReference type="SUPFAM" id="SSF46785">
    <property type="entry name" value="Winged helix' DNA-binding domain"/>
    <property type="match status" value="1"/>
</dbReference>